<keyword evidence="1" id="KW-0645">Protease</keyword>
<dbReference type="GO" id="GO:0005839">
    <property type="term" value="C:proteasome core complex"/>
    <property type="evidence" value="ECO:0007669"/>
    <property type="project" value="InterPro"/>
</dbReference>
<accession>A0A3N1P8D2</accession>
<dbReference type="OrthoDB" id="9786336at2"/>
<dbReference type="Pfam" id="PF00227">
    <property type="entry name" value="Proteasome"/>
    <property type="match status" value="1"/>
</dbReference>
<dbReference type="Gene3D" id="3.60.20.10">
    <property type="entry name" value="Glutamine Phosphoribosylpyrophosphate, subunit 1, domain 1"/>
    <property type="match status" value="1"/>
</dbReference>
<dbReference type="SUPFAM" id="SSF56235">
    <property type="entry name" value="N-terminal nucleophile aminohydrolases (Ntn hydrolases)"/>
    <property type="match status" value="1"/>
</dbReference>
<gene>
    <name evidence="1" type="ORF">EDC28_107201</name>
</gene>
<dbReference type="Proteomes" id="UP000268033">
    <property type="component" value="Unassembled WGS sequence"/>
</dbReference>
<protein>
    <submittedName>
        <fullName evidence="1">Putative proteasome-type protease</fullName>
    </submittedName>
</protein>
<organism evidence="1 2">
    <name type="scientific">Gallaecimonas pentaromativorans</name>
    <dbReference type="NCBI Taxonomy" id="584787"/>
    <lineage>
        <taxon>Bacteria</taxon>
        <taxon>Pseudomonadati</taxon>
        <taxon>Pseudomonadota</taxon>
        <taxon>Gammaproteobacteria</taxon>
        <taxon>Enterobacterales</taxon>
        <taxon>Gallaecimonadaceae</taxon>
        <taxon>Gallaecimonas</taxon>
    </lineage>
</organism>
<dbReference type="GO" id="GO:0008233">
    <property type="term" value="F:peptidase activity"/>
    <property type="evidence" value="ECO:0007669"/>
    <property type="project" value="UniProtKB-KW"/>
</dbReference>
<comment type="caution">
    <text evidence="1">The sequence shown here is derived from an EMBL/GenBank/DDBJ whole genome shotgun (WGS) entry which is preliminary data.</text>
</comment>
<dbReference type="RefSeq" id="WP_050659521.1">
    <property type="nucleotide sequence ID" value="NZ_JBLXAC010000010.1"/>
</dbReference>
<dbReference type="InterPro" id="IPR001353">
    <property type="entry name" value="Proteasome_sua/b"/>
</dbReference>
<dbReference type="AlphaFoldDB" id="A0A3N1P8D2"/>
<sequence length="239" mass="26259">MTYCVGLKLNEGLVLLSDTRTNAGLDNVARFRKMFTWEEPGERAIAMVTAGNLAITQAVMNRLQEAIDTSDAEGTLLSAPTMHKVAQMVGDAMQQVQGKYHQTLEQRNENSAATIMVAGQVKGGQPRLFLVYAAGNYIEATEDTPYLQIGEHKYGKPILDRVVTQDTPLSDGIKAVLLSMDSTLRSNLSVGMPLDLTVLPAGQCQFSIRRRIEAEDSHFRALSDAWSQALRHAFSDMPD</sequence>
<evidence type="ECO:0000313" key="1">
    <source>
        <dbReference type="EMBL" id="ROQ24319.1"/>
    </source>
</evidence>
<dbReference type="EMBL" id="RJUL01000007">
    <property type="protein sequence ID" value="ROQ24319.1"/>
    <property type="molecule type" value="Genomic_DNA"/>
</dbReference>
<name>A0A3N1P8D2_9GAMM</name>
<evidence type="ECO:0000313" key="2">
    <source>
        <dbReference type="Proteomes" id="UP000268033"/>
    </source>
</evidence>
<dbReference type="STRING" id="584787.GCA_001247655_00605"/>
<proteinExistence type="predicted"/>
<dbReference type="GO" id="GO:0051603">
    <property type="term" value="P:proteolysis involved in protein catabolic process"/>
    <property type="evidence" value="ECO:0007669"/>
    <property type="project" value="InterPro"/>
</dbReference>
<keyword evidence="1" id="KW-0378">Hydrolase</keyword>
<reference evidence="1 2" key="1">
    <citation type="submission" date="2018-11" db="EMBL/GenBank/DDBJ databases">
        <title>Genomic Encyclopedia of Type Strains, Phase IV (KMG-IV): sequencing the most valuable type-strain genomes for metagenomic binning, comparative biology and taxonomic classification.</title>
        <authorList>
            <person name="Goeker M."/>
        </authorList>
    </citation>
    <scope>NUCLEOTIDE SEQUENCE [LARGE SCALE GENOMIC DNA]</scope>
    <source>
        <strain evidence="1 2">DSM 21945</strain>
    </source>
</reference>
<keyword evidence="2" id="KW-1185">Reference proteome</keyword>
<dbReference type="InterPro" id="IPR016545">
    <property type="entry name" value="UCP009120_prtse"/>
</dbReference>
<keyword evidence="1" id="KW-0647">Proteasome</keyword>
<dbReference type="PIRSF" id="PIRSF009120">
    <property type="entry name" value="UCP009120_prtse"/>
    <property type="match status" value="1"/>
</dbReference>
<dbReference type="InterPro" id="IPR029055">
    <property type="entry name" value="Ntn_hydrolases_N"/>
</dbReference>